<keyword evidence="2" id="KW-1185">Reference proteome</keyword>
<dbReference type="SUPFAM" id="SSF53335">
    <property type="entry name" value="S-adenosyl-L-methionine-dependent methyltransferases"/>
    <property type="match status" value="1"/>
</dbReference>
<evidence type="ECO:0000313" key="2">
    <source>
        <dbReference type="Proteomes" id="UP001177003"/>
    </source>
</evidence>
<reference evidence="1" key="1">
    <citation type="submission" date="2023-04" db="EMBL/GenBank/DDBJ databases">
        <authorList>
            <person name="Vijverberg K."/>
            <person name="Xiong W."/>
            <person name="Schranz E."/>
        </authorList>
    </citation>
    <scope>NUCLEOTIDE SEQUENCE</scope>
</reference>
<proteinExistence type="predicted"/>
<dbReference type="AlphaFoldDB" id="A0AA35YUP9"/>
<dbReference type="Pfam" id="PF06325">
    <property type="entry name" value="PrmA"/>
    <property type="match status" value="1"/>
</dbReference>
<evidence type="ECO:0000313" key="1">
    <source>
        <dbReference type="EMBL" id="CAI9280611.1"/>
    </source>
</evidence>
<accession>A0AA35YUP9</accession>
<dbReference type="GO" id="GO:0008988">
    <property type="term" value="F:rRNA (adenine-N6-)-methyltransferase activity"/>
    <property type="evidence" value="ECO:0007669"/>
    <property type="project" value="TreeGrafter"/>
</dbReference>
<name>A0AA35YUP9_LACSI</name>
<dbReference type="InterPro" id="IPR029021">
    <property type="entry name" value="Prot-tyrosine_phosphatase-like"/>
</dbReference>
<dbReference type="Gene3D" id="2.70.160.11">
    <property type="entry name" value="Hnrnp arginine n-methyltransferase1"/>
    <property type="match status" value="1"/>
</dbReference>
<dbReference type="InterPro" id="IPR051720">
    <property type="entry name" value="rRNA_MeTrfase/Polyamine_Synth"/>
</dbReference>
<evidence type="ECO:0008006" key="3">
    <source>
        <dbReference type="Google" id="ProtNLM"/>
    </source>
</evidence>
<organism evidence="1 2">
    <name type="scientific">Lactuca saligna</name>
    <name type="common">Willowleaf lettuce</name>
    <dbReference type="NCBI Taxonomy" id="75948"/>
    <lineage>
        <taxon>Eukaryota</taxon>
        <taxon>Viridiplantae</taxon>
        <taxon>Streptophyta</taxon>
        <taxon>Embryophyta</taxon>
        <taxon>Tracheophyta</taxon>
        <taxon>Spermatophyta</taxon>
        <taxon>Magnoliopsida</taxon>
        <taxon>eudicotyledons</taxon>
        <taxon>Gunneridae</taxon>
        <taxon>Pentapetalae</taxon>
        <taxon>asterids</taxon>
        <taxon>campanulids</taxon>
        <taxon>Asterales</taxon>
        <taxon>Asteraceae</taxon>
        <taxon>Cichorioideae</taxon>
        <taxon>Cichorieae</taxon>
        <taxon>Lactucinae</taxon>
        <taxon>Lactuca</taxon>
    </lineage>
</organism>
<dbReference type="Proteomes" id="UP001177003">
    <property type="component" value="Chromosome 4"/>
</dbReference>
<dbReference type="EMBL" id="OX465080">
    <property type="protein sequence ID" value="CAI9280611.1"/>
    <property type="molecule type" value="Genomic_DNA"/>
</dbReference>
<protein>
    <recommendedName>
        <fullName evidence="3">Methyltransferase small domain-containing protein</fullName>
    </recommendedName>
</protein>
<dbReference type="SUPFAM" id="SSF52799">
    <property type="entry name" value="(Phosphotyrosine protein) phosphatases II"/>
    <property type="match status" value="1"/>
</dbReference>
<dbReference type="Gene3D" id="3.40.50.150">
    <property type="entry name" value="Vaccinia Virus protein VP39"/>
    <property type="match status" value="1"/>
</dbReference>
<gene>
    <name evidence="1" type="ORF">LSALG_LOCUS20350</name>
</gene>
<dbReference type="PANTHER" id="PTHR23290:SF0">
    <property type="entry name" value="RRNA N6-ADENOSINE-METHYLTRANSFERASE METTL5"/>
    <property type="match status" value="1"/>
</dbReference>
<sequence>MLLDYFKKQEKMEKPLLMEDMQGGLDYIVLSNFDIEKLCTISCYFPDQRLFGNLDYQLKFVEEVDLYEIDNPLKFTAYVGTRIHGLACWFDVLFNGSAEVVEDSLQAENSYGDVSNKIEVDFGCGCGTLCLATTLLDAEHVIGIDVHNESLEIASINVDDLKVEMGLIQCEIKNLNWRGWLDCPAYGHEIGCIVPSKVPLGQSFNVCIVLGKRYSFRQVIHQQRVLGRKLGLVIDLTNTSHYYCMNDWKKEGIKYHVELEA</sequence>
<dbReference type="PANTHER" id="PTHR23290">
    <property type="entry name" value="RRNA N6-ADENOSINE-METHYLTRANSFERASE METTL5"/>
    <property type="match status" value="1"/>
</dbReference>
<dbReference type="InterPro" id="IPR029063">
    <property type="entry name" value="SAM-dependent_MTases_sf"/>
</dbReference>
<dbReference type="Gene3D" id="3.90.190.10">
    <property type="entry name" value="Protein tyrosine phosphatase superfamily"/>
    <property type="match status" value="1"/>
</dbReference>